<evidence type="ECO:0000256" key="5">
    <source>
        <dbReference type="ARBA" id="ARBA00033352"/>
    </source>
</evidence>
<dbReference type="GO" id="GO:0006412">
    <property type="term" value="P:translation"/>
    <property type="evidence" value="ECO:0007669"/>
    <property type="project" value="UniProtKB-KW"/>
</dbReference>
<proteinExistence type="inferred from homology"/>
<dbReference type="PANTHER" id="PTHR43697">
    <property type="entry name" value="SERYL-TRNA SYNTHETASE"/>
    <property type="match status" value="1"/>
</dbReference>
<comment type="similarity">
    <text evidence="2">Belongs to the class-II aminoacyl-tRNA synthetase family. Type-1 seryl-tRNA synthetase subfamily.</text>
</comment>
<dbReference type="Proteomes" id="UP000034391">
    <property type="component" value="Unassembled WGS sequence"/>
</dbReference>
<name>A0A0G1QAA9_9BACT</name>
<dbReference type="PANTHER" id="PTHR43697:SF1">
    <property type="entry name" value="SERINE--TRNA LIGASE"/>
    <property type="match status" value="1"/>
</dbReference>
<evidence type="ECO:0000256" key="1">
    <source>
        <dbReference type="ARBA" id="ARBA00005045"/>
    </source>
</evidence>
<evidence type="ECO:0000256" key="2">
    <source>
        <dbReference type="ARBA" id="ARBA00010728"/>
    </source>
</evidence>
<dbReference type="SUPFAM" id="SSF55681">
    <property type="entry name" value="Class II aaRS and biotin synthetases"/>
    <property type="match status" value="1"/>
</dbReference>
<comment type="catalytic activity">
    <reaction evidence="6">
        <text>tRNA(Sec) + L-serine + ATP = L-seryl-tRNA(Sec) + AMP + diphosphate + H(+)</text>
        <dbReference type="Rhea" id="RHEA:42580"/>
        <dbReference type="Rhea" id="RHEA-COMP:9742"/>
        <dbReference type="Rhea" id="RHEA-COMP:10128"/>
        <dbReference type="ChEBI" id="CHEBI:15378"/>
        <dbReference type="ChEBI" id="CHEBI:30616"/>
        <dbReference type="ChEBI" id="CHEBI:33019"/>
        <dbReference type="ChEBI" id="CHEBI:33384"/>
        <dbReference type="ChEBI" id="CHEBI:78442"/>
        <dbReference type="ChEBI" id="CHEBI:78533"/>
        <dbReference type="ChEBI" id="CHEBI:456215"/>
        <dbReference type="EC" id="6.1.1.11"/>
    </reaction>
</comment>
<evidence type="ECO:0000256" key="6">
    <source>
        <dbReference type="ARBA" id="ARBA00047929"/>
    </source>
</evidence>
<sequence>MTLKRGCPAKTNIGRPIPGINTKYRNAAAKKTELVHMLNATGFAIGRVLIAIIENYQQKDGSVKVPDVLQKYLGGLDFIKSFSA</sequence>
<comment type="catalytic activity">
    <reaction evidence="7">
        <text>tRNA(Ser) + L-serine + ATP = L-seryl-tRNA(Ser) + AMP + diphosphate + H(+)</text>
        <dbReference type="Rhea" id="RHEA:12292"/>
        <dbReference type="Rhea" id="RHEA-COMP:9669"/>
        <dbReference type="Rhea" id="RHEA-COMP:9703"/>
        <dbReference type="ChEBI" id="CHEBI:15378"/>
        <dbReference type="ChEBI" id="CHEBI:30616"/>
        <dbReference type="ChEBI" id="CHEBI:33019"/>
        <dbReference type="ChEBI" id="CHEBI:33384"/>
        <dbReference type="ChEBI" id="CHEBI:78442"/>
        <dbReference type="ChEBI" id="CHEBI:78533"/>
        <dbReference type="ChEBI" id="CHEBI:456215"/>
        <dbReference type="EC" id="6.1.1.11"/>
    </reaction>
</comment>
<keyword evidence="4" id="KW-0648">Protein biosynthesis</keyword>
<dbReference type="PATRIC" id="fig|1618623.3.peg.246"/>
<accession>A0A0G1QAA9</accession>
<gene>
    <name evidence="8" type="ORF">UX56_C0014G0011</name>
</gene>
<comment type="caution">
    <text evidence="8">The sequence shown here is derived from an EMBL/GenBank/DDBJ whole genome shotgun (WGS) entry which is preliminary data.</text>
</comment>
<evidence type="ECO:0000256" key="3">
    <source>
        <dbReference type="ARBA" id="ARBA00022490"/>
    </source>
</evidence>
<evidence type="ECO:0000313" key="9">
    <source>
        <dbReference type="Proteomes" id="UP000034391"/>
    </source>
</evidence>
<organism evidence="8 9">
    <name type="scientific">Candidatus Azambacteria bacterium GW2011_GWD2_46_48</name>
    <dbReference type="NCBI Taxonomy" id="1618623"/>
    <lineage>
        <taxon>Bacteria</taxon>
        <taxon>Candidatus Azamiibacteriota</taxon>
    </lineage>
</organism>
<dbReference type="EMBL" id="LCMR01000014">
    <property type="protein sequence ID" value="KKU41929.1"/>
    <property type="molecule type" value="Genomic_DNA"/>
</dbReference>
<evidence type="ECO:0000313" key="8">
    <source>
        <dbReference type="EMBL" id="KKU41929.1"/>
    </source>
</evidence>
<protein>
    <recommendedName>
        <fullName evidence="5">Seryl-tRNA(Ser/Sec) synthetase</fullName>
    </recommendedName>
</protein>
<dbReference type="InterPro" id="IPR045864">
    <property type="entry name" value="aa-tRNA-synth_II/BPL/LPL"/>
</dbReference>
<dbReference type="GO" id="GO:0004828">
    <property type="term" value="F:serine-tRNA ligase activity"/>
    <property type="evidence" value="ECO:0007669"/>
    <property type="project" value="UniProtKB-EC"/>
</dbReference>
<evidence type="ECO:0000256" key="4">
    <source>
        <dbReference type="ARBA" id="ARBA00022917"/>
    </source>
</evidence>
<keyword evidence="3" id="KW-0963">Cytoplasm</keyword>
<comment type="pathway">
    <text evidence="1">Aminoacyl-tRNA biosynthesis; selenocysteinyl-tRNA(Sec) biosynthesis; L-seryl-tRNA(Sec) from L-serine and tRNA(Sec): step 1/1.</text>
</comment>
<keyword evidence="8" id="KW-0436">Ligase</keyword>
<evidence type="ECO:0000256" key="7">
    <source>
        <dbReference type="ARBA" id="ARBA00048823"/>
    </source>
</evidence>
<dbReference type="Gene3D" id="3.30.930.10">
    <property type="entry name" value="Bira Bifunctional Protein, Domain 2"/>
    <property type="match status" value="1"/>
</dbReference>
<dbReference type="AlphaFoldDB" id="A0A0G1QAA9"/>
<reference evidence="8 9" key="1">
    <citation type="journal article" date="2015" name="Nature">
        <title>rRNA introns, odd ribosomes, and small enigmatic genomes across a large radiation of phyla.</title>
        <authorList>
            <person name="Brown C.T."/>
            <person name="Hug L.A."/>
            <person name="Thomas B.C."/>
            <person name="Sharon I."/>
            <person name="Castelle C.J."/>
            <person name="Singh A."/>
            <person name="Wilkins M.J."/>
            <person name="Williams K.H."/>
            <person name="Banfield J.F."/>
        </authorList>
    </citation>
    <scope>NUCLEOTIDE SEQUENCE [LARGE SCALE GENOMIC DNA]</scope>
</reference>